<dbReference type="RefSeq" id="WP_205376218.1">
    <property type="nucleotide sequence ID" value="NZ_JAFEJA010000001.1"/>
</dbReference>
<dbReference type="InterPro" id="IPR036237">
    <property type="entry name" value="Xyl_isomerase-like_sf"/>
</dbReference>
<dbReference type="Pfam" id="PF05114">
    <property type="entry name" value="MbnB_TglH_ChrH"/>
    <property type="match status" value="1"/>
</dbReference>
<dbReference type="PANTHER" id="PTHR42194:SF1">
    <property type="entry name" value="UPF0276 PROTEIN HI_1600"/>
    <property type="match status" value="1"/>
</dbReference>
<keyword evidence="2" id="KW-1185">Reference proteome</keyword>
<evidence type="ECO:0000313" key="2">
    <source>
        <dbReference type="Proteomes" id="UP000664109"/>
    </source>
</evidence>
<name>A0ABS2V0G6_9ACTN</name>
<proteinExistence type="predicted"/>
<dbReference type="InterPro" id="IPR007801">
    <property type="entry name" value="MbnB/TglH/ChrH"/>
</dbReference>
<evidence type="ECO:0000313" key="1">
    <source>
        <dbReference type="EMBL" id="MBM9622485.1"/>
    </source>
</evidence>
<reference evidence="1 2" key="1">
    <citation type="journal article" date="2016" name="Arch. Microbiol.">
        <title>Streptomyces zhihengii sp. nov., isolated from rhizospheric soil of Psammosilene tunicoides.</title>
        <authorList>
            <person name="Huang M.J."/>
            <person name="Fei J.J."/>
            <person name="Salam N."/>
            <person name="Kim C.J."/>
            <person name="Hozzein W.N."/>
            <person name="Xiao M."/>
            <person name="Huang H.Q."/>
            <person name="Li W.J."/>
        </authorList>
    </citation>
    <scope>NUCLEOTIDE SEQUENCE [LARGE SCALE GENOMIC DNA]</scope>
    <source>
        <strain evidence="1 2">YIM T102</strain>
    </source>
</reference>
<comment type="caution">
    <text evidence="1">The sequence shown here is derived from an EMBL/GenBank/DDBJ whole genome shotgun (WGS) entry which is preliminary data.</text>
</comment>
<dbReference type="SUPFAM" id="SSF51658">
    <property type="entry name" value="Xylose isomerase-like"/>
    <property type="match status" value="1"/>
</dbReference>
<gene>
    <name evidence="1" type="ORF">JE024_27855</name>
</gene>
<dbReference type="EMBL" id="JAFEJA010000001">
    <property type="protein sequence ID" value="MBM9622485.1"/>
    <property type="molecule type" value="Genomic_DNA"/>
</dbReference>
<dbReference type="Gene3D" id="3.20.20.150">
    <property type="entry name" value="Divalent-metal-dependent TIM barrel enzymes"/>
    <property type="match status" value="1"/>
</dbReference>
<protein>
    <submittedName>
        <fullName evidence="1">DUF692 family protein</fullName>
    </submittedName>
</protein>
<dbReference type="Proteomes" id="UP000664109">
    <property type="component" value="Unassembled WGS sequence"/>
</dbReference>
<organism evidence="1 2">
    <name type="scientific">Streptomyces zhihengii</name>
    <dbReference type="NCBI Taxonomy" id="1818004"/>
    <lineage>
        <taxon>Bacteria</taxon>
        <taxon>Bacillati</taxon>
        <taxon>Actinomycetota</taxon>
        <taxon>Actinomycetes</taxon>
        <taxon>Kitasatosporales</taxon>
        <taxon>Streptomycetaceae</taxon>
        <taxon>Streptomyces</taxon>
    </lineage>
</organism>
<dbReference type="PANTHER" id="PTHR42194">
    <property type="entry name" value="UPF0276 PROTEIN HI_1600"/>
    <property type="match status" value="1"/>
</dbReference>
<sequence length="272" mass="29972">MLIGVNVTSPETLELACSLRDSGHVDFVEVLVDGFAHIDPAAFREVIGDLPVGCHIMLSRFLDPEPERLEFYAGLVDRWQRECGFLYVSDHIAHFVHRGRPLPTSHEADYGDWEPVVTRAREWRERLGCTLALENFPSKAPGARPQAEAYAELVERSGCEVLLDLSNAVVAELNTGEPADAWPALPGVGRRYHLAGYRPSPVDPSLIIDSHDVELSARTLDLLTRAAAHARPDATLVVERDANHVPDEWRADIERARAAVRAAGRVPQPSGA</sequence>
<accession>A0ABS2V0G6</accession>